<keyword evidence="1" id="KW-0378">Hydrolase</keyword>
<dbReference type="RefSeq" id="WP_062482521.1">
    <property type="nucleotide sequence ID" value="NZ_LN885086.1"/>
</dbReference>
<dbReference type="EMBL" id="LN885086">
    <property type="protein sequence ID" value="CUQ65359.1"/>
    <property type="molecule type" value="Genomic_DNA"/>
</dbReference>
<organism evidence="1 2">
    <name type="scientific">Candidatus Nitrospira inopinata</name>
    <dbReference type="NCBI Taxonomy" id="1715989"/>
    <lineage>
        <taxon>Bacteria</taxon>
        <taxon>Pseudomonadati</taxon>
        <taxon>Nitrospirota</taxon>
        <taxon>Nitrospiria</taxon>
        <taxon>Nitrospirales</taxon>
        <taxon>Nitrospiraceae</taxon>
        <taxon>Nitrospira</taxon>
    </lineage>
</organism>
<dbReference type="GO" id="GO:0009036">
    <property type="term" value="F:type II site-specific deoxyribonuclease activity"/>
    <property type="evidence" value="ECO:0007669"/>
    <property type="project" value="UniProtKB-EC"/>
</dbReference>
<dbReference type="SUPFAM" id="SSF52980">
    <property type="entry name" value="Restriction endonuclease-like"/>
    <property type="match status" value="1"/>
</dbReference>
<dbReference type="STRING" id="1715989.NITINOP_0383"/>
<dbReference type="KEGG" id="nio:NITINOP_0383"/>
<sequence length="318" mass="34856">MPAPPYREHLQSSSDLVTTYEATRAGFVTLALEKNRRATPHVAEARALQEAASKARTPADLLAIKGIESGLLTAAGLSDKSLIHLLPDDKAEAINGLIKNFLEPAGTKFVEELVFRFLLTRGDALGGSMRNIGGALAQRKLTRAIISTLTIAGIRYKWQHSKTKKWADMTDDDSEIELSLRGLSWESGGKSRTLIYNLTVPLVKNNVDMCLFNLNPEELEATAYKSAKSYIALGELKGGIDPAGADEHWKTARAALDRIREAFSKARHSPRTFFVGAAVEKKMADEIWGQLKKGLLTNAANLNEPNQIASISRWLCTL</sequence>
<dbReference type="Gene3D" id="1.10.238.90">
    <property type="entry name" value="Restriction endonuclease BsobI, helical domain"/>
    <property type="match status" value="1"/>
</dbReference>
<dbReference type="REBASE" id="132203">
    <property type="entry name" value="NspENR4ORF382P"/>
</dbReference>
<dbReference type="InterPro" id="IPR015277">
    <property type="entry name" value="Restrct_endonuc_II_AvaI/BsoBI"/>
</dbReference>
<dbReference type="InterPro" id="IPR011335">
    <property type="entry name" value="Restrct_endonuc-II-like"/>
</dbReference>
<dbReference type="EC" id="3.1.21.4" evidence="1"/>
<name>A0A0S4KNL7_9BACT</name>
<dbReference type="GO" id="GO:0009307">
    <property type="term" value="P:DNA restriction-modification system"/>
    <property type="evidence" value="ECO:0007669"/>
    <property type="project" value="InterPro"/>
</dbReference>
<gene>
    <name evidence="1" type="primary">avaIR</name>
    <name evidence="1" type="ORF">NITINOP_0383</name>
</gene>
<dbReference type="OrthoDB" id="1551434at2"/>
<reference evidence="2" key="1">
    <citation type="submission" date="2015-09" db="EMBL/GenBank/DDBJ databases">
        <authorList>
            <person name="Daims H."/>
        </authorList>
    </citation>
    <scope>NUCLEOTIDE SEQUENCE [LARGE SCALE GENOMIC DNA]</scope>
</reference>
<dbReference type="AlphaFoldDB" id="A0A0S4KNL7"/>
<dbReference type="Pfam" id="PF09194">
    <property type="entry name" value="Endonuc-BsobI"/>
    <property type="match status" value="1"/>
</dbReference>
<evidence type="ECO:0000313" key="2">
    <source>
        <dbReference type="Proteomes" id="UP000066284"/>
    </source>
</evidence>
<evidence type="ECO:0000313" key="1">
    <source>
        <dbReference type="EMBL" id="CUQ65359.1"/>
    </source>
</evidence>
<dbReference type="Gene3D" id="3.40.91.10">
    <property type="match status" value="1"/>
</dbReference>
<accession>A0A0S4KNL7</accession>
<protein>
    <submittedName>
        <fullName evidence="1">Type-2 restriction enzyme AvaI</fullName>
        <ecNumber evidence="1">3.1.21.4</ecNumber>
    </submittedName>
</protein>
<dbReference type="Proteomes" id="UP000066284">
    <property type="component" value="Chromosome 1"/>
</dbReference>
<proteinExistence type="predicted"/>
<dbReference type="InterPro" id="IPR043091">
    <property type="entry name" value="Restr_endonucII_AvaI/BsoBI_hel"/>
</dbReference>
<dbReference type="GO" id="GO:0003677">
    <property type="term" value="F:DNA binding"/>
    <property type="evidence" value="ECO:0007669"/>
    <property type="project" value="InterPro"/>
</dbReference>
<dbReference type="CDD" id="cd22315">
    <property type="entry name" value="BsoBI-like"/>
    <property type="match status" value="1"/>
</dbReference>
<keyword evidence="2" id="KW-1185">Reference proteome</keyword>